<dbReference type="Gene3D" id="4.10.1000.10">
    <property type="entry name" value="Zinc finger, CCCH-type"/>
    <property type="match status" value="1"/>
</dbReference>
<keyword evidence="1" id="KW-0863">Zinc-finger</keyword>
<organism evidence="5 6">
    <name type="scientific">Favolaschia claudopus</name>
    <dbReference type="NCBI Taxonomy" id="2862362"/>
    <lineage>
        <taxon>Eukaryota</taxon>
        <taxon>Fungi</taxon>
        <taxon>Dikarya</taxon>
        <taxon>Basidiomycota</taxon>
        <taxon>Agaricomycotina</taxon>
        <taxon>Agaricomycetes</taxon>
        <taxon>Agaricomycetidae</taxon>
        <taxon>Agaricales</taxon>
        <taxon>Marasmiineae</taxon>
        <taxon>Mycenaceae</taxon>
        <taxon>Favolaschia</taxon>
    </lineage>
</organism>
<keyword evidence="1" id="KW-0479">Metal-binding</keyword>
<proteinExistence type="predicted"/>
<keyword evidence="1" id="KW-0862">Zinc</keyword>
<evidence type="ECO:0000313" key="5">
    <source>
        <dbReference type="EMBL" id="KAK7061599.1"/>
    </source>
</evidence>
<gene>
    <name evidence="5" type="ORF">R3P38DRAFT_2495455</name>
</gene>
<evidence type="ECO:0000256" key="1">
    <source>
        <dbReference type="PROSITE-ProRule" id="PRU00723"/>
    </source>
</evidence>
<feature type="region of interest" description="Disordered" evidence="3">
    <location>
        <begin position="295"/>
        <end position="372"/>
    </location>
</feature>
<keyword evidence="2" id="KW-0175">Coiled coil</keyword>
<reference evidence="5 6" key="1">
    <citation type="journal article" date="2024" name="J Genomics">
        <title>Draft genome sequencing and assembly of Favolaschia claudopus CIRM-BRFM 2984 isolated from oak limbs.</title>
        <authorList>
            <person name="Navarro D."/>
            <person name="Drula E."/>
            <person name="Chaduli D."/>
            <person name="Cazenave R."/>
            <person name="Ahrendt S."/>
            <person name="Wang J."/>
            <person name="Lipzen A."/>
            <person name="Daum C."/>
            <person name="Barry K."/>
            <person name="Grigoriev I.V."/>
            <person name="Favel A."/>
            <person name="Rosso M.N."/>
            <person name="Martin F."/>
        </authorList>
    </citation>
    <scope>NUCLEOTIDE SEQUENCE [LARGE SCALE GENOMIC DNA]</scope>
    <source>
        <strain evidence="5 6">CIRM-BRFM 2984</strain>
    </source>
</reference>
<dbReference type="AlphaFoldDB" id="A0AAW0E874"/>
<dbReference type="SMART" id="SM00356">
    <property type="entry name" value="ZnF_C3H1"/>
    <property type="match status" value="2"/>
</dbReference>
<feature type="domain" description="C3H1-type" evidence="4">
    <location>
        <begin position="772"/>
        <end position="800"/>
    </location>
</feature>
<feature type="coiled-coil region" evidence="2">
    <location>
        <begin position="507"/>
        <end position="534"/>
    </location>
</feature>
<evidence type="ECO:0000256" key="3">
    <source>
        <dbReference type="SAM" id="MobiDB-lite"/>
    </source>
</evidence>
<dbReference type="PROSITE" id="PS50103">
    <property type="entry name" value="ZF_C3H1"/>
    <property type="match status" value="2"/>
</dbReference>
<comment type="caution">
    <text evidence="5">The sequence shown here is derived from an EMBL/GenBank/DDBJ whole genome shotgun (WGS) entry which is preliminary data.</text>
</comment>
<dbReference type="Pfam" id="PF25540">
    <property type="entry name" value="DUF7923"/>
    <property type="match status" value="2"/>
</dbReference>
<dbReference type="PANTHER" id="PTHR37543">
    <property type="entry name" value="CCCH ZINC FINGER DNA BINDING PROTEIN (AFU_ORTHOLOGUE AFUA_5G12760)"/>
    <property type="match status" value="1"/>
</dbReference>
<feature type="zinc finger region" description="C3H1-type" evidence="1">
    <location>
        <begin position="772"/>
        <end position="800"/>
    </location>
</feature>
<evidence type="ECO:0000313" key="6">
    <source>
        <dbReference type="Proteomes" id="UP001362999"/>
    </source>
</evidence>
<evidence type="ECO:0000256" key="2">
    <source>
        <dbReference type="SAM" id="Coils"/>
    </source>
</evidence>
<feature type="compositionally biased region" description="Low complexity" evidence="3">
    <location>
        <begin position="352"/>
        <end position="371"/>
    </location>
</feature>
<keyword evidence="6" id="KW-1185">Reference proteome</keyword>
<feature type="domain" description="C3H1-type" evidence="4">
    <location>
        <begin position="374"/>
        <end position="401"/>
    </location>
</feature>
<dbReference type="EMBL" id="JAWWNJ010000002">
    <property type="protein sequence ID" value="KAK7061599.1"/>
    <property type="molecule type" value="Genomic_DNA"/>
</dbReference>
<name>A0AAW0E874_9AGAR</name>
<evidence type="ECO:0000259" key="4">
    <source>
        <dbReference type="PROSITE" id="PS50103"/>
    </source>
</evidence>
<dbReference type="PANTHER" id="PTHR37543:SF1">
    <property type="entry name" value="CCCH ZINC FINGER DNA BINDING PROTEIN (AFU_ORTHOLOGUE AFUA_5G12760)"/>
    <property type="match status" value="1"/>
</dbReference>
<feature type="zinc finger region" description="C3H1-type" evidence="1">
    <location>
        <begin position="374"/>
        <end position="401"/>
    </location>
</feature>
<protein>
    <recommendedName>
        <fullName evidence="4">C3H1-type domain-containing protein</fullName>
    </recommendedName>
</protein>
<sequence>MDAATPSPLQLSQDFQHRLVHTDLPKNADNVFKFLDHEKASQEKLRVLEDDLKVYKLALSALQIDCFKAQAECARLRETQDEAFEENQRLRDSMKAHRVMTLIDGDGAIFSKDLIRQGQQGGDRAARQLSDSIGGFLSSNYGPQSYQLWVYLFYNKRGLTETFNRAGLAHLNDWFEDFVVGFNQANERFTMMDVGIMKEAADVKIRGWSSLVHLQDDIQLPQTFKVIFGGCHDGGYVGSLRSQITAGFRDKLILLKGYTQMANAISGLDLPVIDSGDLFMPQKLSTVNRWTTISQSPSQIATDADTMPDDSSKVSNPESDELDGAGVSYSQVLQRAAAAPSSRENLRERSSSIETSWSTSSTPPTRRPNPNLILDKQPPCSLFYLANCKHGTKCKYAHDYDLTEDHLQEMRTNSRLGPCPLLNRGEICLWDDCIYGHSCPQSTRCPFHRLGICKFKGGMRVPSPPLTLSQWRHNLERPANSSGVIHPLYSSTILCLSALGSATLKNNALLEVQVRELEFEVQILRARAREGQDRLASSPHNIPVSNTFVNQSPLILCIINGDEKLFTSFVQGQDGGHATAGSLTQQIANYLGPEGLHNCGEISFWITVYFNRCLLLDRLVANNICTVQQFDGFLAGFNQRSRRFSFIDVGYSNETDPRIIDCINLYARFPQTYRVFLAGGCGPQYTSFWQNLEANLRGKLVFVGSDDAEAPATFPFLNVGENIFMNPKTQHHPSPAPLNMRSAIGNGGLISPQSPASQISRRAIDPTLPLHKQNPPPCNEYYLMTCSKGPAVCKYSHEYILTPEQLASLSTNAKKAPCNHLKNGTSLLQLSECCWGHVCPNGLNCFHLSKGKCWFKGGRFLSII</sequence>
<feature type="coiled-coil region" evidence="2">
    <location>
        <begin position="45"/>
        <end position="93"/>
    </location>
</feature>
<dbReference type="InterPro" id="IPR000571">
    <property type="entry name" value="Znf_CCCH"/>
</dbReference>
<accession>A0AAW0E874</accession>
<dbReference type="InterPro" id="IPR057683">
    <property type="entry name" value="DUF7923"/>
</dbReference>
<dbReference type="Proteomes" id="UP001362999">
    <property type="component" value="Unassembled WGS sequence"/>
</dbReference>
<dbReference type="GO" id="GO:0008270">
    <property type="term" value="F:zinc ion binding"/>
    <property type="evidence" value="ECO:0007669"/>
    <property type="project" value="UniProtKB-KW"/>
</dbReference>